<dbReference type="EMBL" id="BBZA01000113">
    <property type="protein sequence ID" value="GAP63086.1"/>
    <property type="molecule type" value="Genomic_DNA"/>
</dbReference>
<organism evidence="2 3">
    <name type="scientific">Ardenticatena maritima</name>
    <dbReference type="NCBI Taxonomy" id="872965"/>
    <lineage>
        <taxon>Bacteria</taxon>
        <taxon>Bacillati</taxon>
        <taxon>Chloroflexota</taxon>
        <taxon>Ardenticatenia</taxon>
        <taxon>Ardenticatenales</taxon>
        <taxon>Ardenticatenaceae</taxon>
        <taxon>Ardenticatena</taxon>
    </lineage>
</organism>
<protein>
    <submittedName>
        <fullName evidence="2">Uncharacterized protein</fullName>
    </submittedName>
</protein>
<gene>
    <name evidence="2" type="ORF">ARMA_1508</name>
</gene>
<proteinExistence type="predicted"/>
<dbReference type="AlphaFoldDB" id="A0A0M8K9K6"/>
<accession>A0A0M8K9K6</accession>
<dbReference type="Proteomes" id="UP000037784">
    <property type="component" value="Unassembled WGS sequence"/>
</dbReference>
<sequence length="49" mass="5950">MRLRHERRARGRFGLQGARRRHGRRTTATRRQGKRHASQKSPQRDEMRV</sequence>
<feature type="compositionally biased region" description="Basic residues" evidence="1">
    <location>
        <begin position="1"/>
        <end position="11"/>
    </location>
</feature>
<evidence type="ECO:0000256" key="1">
    <source>
        <dbReference type="SAM" id="MobiDB-lite"/>
    </source>
</evidence>
<dbReference type="InParanoid" id="A0A0M8K9K6"/>
<keyword evidence="3" id="KW-1185">Reference proteome</keyword>
<reference evidence="3" key="2">
    <citation type="submission" date="2015-08" db="EMBL/GenBank/DDBJ databases">
        <title>Draft Genome Sequence of a Heterotrophic Facultative Anaerobic Bacterium Ardenticatena maritima Strain 110S.</title>
        <authorList>
            <person name="Kawaichi S."/>
            <person name="Yoshida T."/>
            <person name="Sako Y."/>
            <person name="Nakamura R."/>
        </authorList>
    </citation>
    <scope>NUCLEOTIDE SEQUENCE [LARGE SCALE GENOMIC DNA]</scope>
    <source>
        <strain evidence="3">110S</strain>
    </source>
</reference>
<evidence type="ECO:0000313" key="2">
    <source>
        <dbReference type="EMBL" id="GAP63086.1"/>
    </source>
</evidence>
<comment type="caution">
    <text evidence="2">The sequence shown here is derived from an EMBL/GenBank/DDBJ whole genome shotgun (WGS) entry which is preliminary data.</text>
</comment>
<feature type="region of interest" description="Disordered" evidence="1">
    <location>
        <begin position="1"/>
        <end position="49"/>
    </location>
</feature>
<feature type="compositionally biased region" description="Basic residues" evidence="1">
    <location>
        <begin position="18"/>
        <end position="38"/>
    </location>
</feature>
<name>A0A0M8K9K6_9CHLR</name>
<evidence type="ECO:0000313" key="3">
    <source>
        <dbReference type="Proteomes" id="UP000037784"/>
    </source>
</evidence>
<reference evidence="2 3" key="1">
    <citation type="journal article" date="2015" name="Genome Announc.">
        <title>Draft Genome Sequence of a Heterotrophic Facultative Anaerobic Thermophilic Bacterium, Ardenticatena maritima Strain 110ST.</title>
        <authorList>
            <person name="Kawaichi S."/>
            <person name="Yoshida T."/>
            <person name="Sako Y."/>
            <person name="Nakamura R."/>
        </authorList>
    </citation>
    <scope>NUCLEOTIDE SEQUENCE [LARGE SCALE GENOMIC DNA]</scope>
    <source>
        <strain evidence="2 3">110S</strain>
    </source>
</reference>